<gene>
    <name evidence="1" type="ORF">ETSY1_32180</name>
</gene>
<evidence type="ECO:0000313" key="1">
    <source>
        <dbReference type="EMBL" id="ETW95061.1"/>
    </source>
</evidence>
<accession>W4LCK8</accession>
<reference evidence="1 2" key="1">
    <citation type="journal article" date="2014" name="Nature">
        <title>An environmental bacterial taxon with a large and distinct metabolic repertoire.</title>
        <authorList>
            <person name="Wilson M.C."/>
            <person name="Mori T."/>
            <person name="Ruckert C."/>
            <person name="Uria A.R."/>
            <person name="Helf M.J."/>
            <person name="Takada K."/>
            <person name="Gernert C."/>
            <person name="Steffens U.A."/>
            <person name="Heycke N."/>
            <person name="Schmitt S."/>
            <person name="Rinke C."/>
            <person name="Helfrich E.J."/>
            <person name="Brachmann A.O."/>
            <person name="Gurgui C."/>
            <person name="Wakimoto T."/>
            <person name="Kracht M."/>
            <person name="Crusemann M."/>
            <person name="Hentschel U."/>
            <person name="Abe I."/>
            <person name="Matsunaga S."/>
            <person name="Kalinowski J."/>
            <person name="Takeyama H."/>
            <person name="Piel J."/>
        </authorList>
    </citation>
    <scope>NUCLEOTIDE SEQUENCE [LARGE SCALE GENOMIC DNA]</scope>
    <source>
        <strain evidence="2">TSY1</strain>
    </source>
</reference>
<dbReference type="PANTHER" id="PTHR40940">
    <property type="entry name" value="PROTEIN BATD-RELATED"/>
    <property type="match status" value="1"/>
</dbReference>
<organism evidence="1 2">
    <name type="scientific">Entotheonella factor</name>
    <dbReference type="NCBI Taxonomy" id="1429438"/>
    <lineage>
        <taxon>Bacteria</taxon>
        <taxon>Pseudomonadati</taxon>
        <taxon>Nitrospinota/Tectimicrobiota group</taxon>
        <taxon>Candidatus Tectimicrobiota</taxon>
        <taxon>Candidatus Entotheonellia</taxon>
        <taxon>Candidatus Entotheonellales</taxon>
        <taxon>Candidatus Entotheonellaceae</taxon>
        <taxon>Candidatus Entotheonella</taxon>
    </lineage>
</organism>
<dbReference type="InterPro" id="IPR025738">
    <property type="entry name" value="BatD"/>
</dbReference>
<dbReference type="Pfam" id="PF13584">
    <property type="entry name" value="BatD"/>
    <property type="match status" value="2"/>
</dbReference>
<comment type="caution">
    <text evidence="1">The sequence shown here is derived from an EMBL/GenBank/DDBJ whole genome shotgun (WGS) entry which is preliminary data.</text>
</comment>
<sequence>MRHMLFSTRQYPHLSYLCVGLWLLITLWTQTSLAADVSVQATLSDTAVYLGDSVVLEVRINGVRDPELPDLSLPNVEVTSEGGQSFSNSSISITNGRRSITENFGYTARYQLRPRQAGVFTIPAITIEHAGQTYSSRPLQLNVQAPEAQDYLLVDVTTDKPSYVLGERVTVRLDVSIRKLVVDGNFLNADPFFPNEPPHAQIPWFADLGDWKTSNLETFVQPFLNQQRAGFYINDYVDQRSFFGRDRLKFTLPRQTTQQVRPSGTYTYFTYRLEKTFRPIRAGTQIVAAVLVKANLPTLVDNRGRARRTERVIASSEPLSITVQAVPSANQPNSFSGGVGEFKLTAKANPTKLKVGDPFTVTLTVQGNPDSLLETVRAPQLDQQPDLVKDFKIHTDPPAVNTLDDTTKTFTYTLRPRHADVRAVPPIDMAYYNPVARQFRTAQSHAIPLNVEPSATLSASDVVVTDTSKPKSRLGRQLADGLLANYTGPEVLVPQQSRLQFTPLLGAFLIVPPLAYMFACLGQYWQRKRHAHPERQRSKRAARTALASLDTLDQQADANNGTLYAGVQQALTGYIRDKLDLNNAGLTVDDIAHHLRAQGVDDDLIHQTSNLFHLCDNARYAPGGLAVTQHTDLLGDAKTLVQRLEATPLGQRTED</sequence>
<keyword evidence="2" id="KW-1185">Reference proteome</keyword>
<dbReference type="Proteomes" id="UP000019141">
    <property type="component" value="Unassembled WGS sequence"/>
</dbReference>
<evidence type="ECO:0008006" key="3">
    <source>
        <dbReference type="Google" id="ProtNLM"/>
    </source>
</evidence>
<name>W4LCK8_ENTF1</name>
<proteinExistence type="predicted"/>
<evidence type="ECO:0000313" key="2">
    <source>
        <dbReference type="Proteomes" id="UP000019141"/>
    </source>
</evidence>
<dbReference type="PANTHER" id="PTHR40940:SF2">
    <property type="entry name" value="BATD"/>
    <property type="match status" value="1"/>
</dbReference>
<dbReference type="EMBL" id="AZHW01000961">
    <property type="protein sequence ID" value="ETW95061.1"/>
    <property type="molecule type" value="Genomic_DNA"/>
</dbReference>
<dbReference type="AlphaFoldDB" id="W4LCK8"/>
<dbReference type="HOGENOM" id="CLU_452512_0_0_7"/>
<protein>
    <recommendedName>
        <fullName evidence="3">Protein BatD</fullName>
    </recommendedName>
</protein>